<dbReference type="PANTHER" id="PTHR43677:SF1">
    <property type="entry name" value="ACRYLYL-COA REDUCTASE ACUI-RELATED"/>
    <property type="match status" value="1"/>
</dbReference>
<dbReference type="InterPro" id="IPR020843">
    <property type="entry name" value="ER"/>
</dbReference>
<comment type="caution">
    <text evidence="2">The sequence shown here is derived from an EMBL/GenBank/DDBJ whole genome shotgun (WGS) entry which is preliminary data.</text>
</comment>
<dbReference type="Pfam" id="PF08240">
    <property type="entry name" value="ADH_N"/>
    <property type="match status" value="1"/>
</dbReference>
<gene>
    <name evidence="2" type="ORF">BJF92_19805</name>
</gene>
<sequence length="335" mass="35064">MAEDFPALVLEEKDGRSAGRLARLTMGDLPDLDVTVEIAFSTLNYKDGLAITGRGKIARRMPLIGGVDLAGTVVASRSPAFTPGDRVVVNGFGLSETEHGGYARFQRLKPEWLMRLPDVFSFEQAMGIGTAGYTAALAVDALEAWGAGWGRFVPGEREVLVTGAAGGVGSMAVALLARAGHRVTAATGRPQTHDYLQSLGATGFIDRAALAEKGPPLQKERWAGGIDSVGSTTLATALAQTARGGAIAACGLAGGADLPATVMPHILRGVGLIGIDSVMAEMPRREAAWARLARDLPADLLSRAIRVEPMSALPRLAEEILAGHIRGRVVIDVSR</sequence>
<dbReference type="InterPro" id="IPR036291">
    <property type="entry name" value="NAD(P)-bd_dom_sf"/>
</dbReference>
<dbReference type="PANTHER" id="PTHR43677">
    <property type="entry name" value="SHORT-CHAIN DEHYDROGENASE/REDUCTASE"/>
    <property type="match status" value="1"/>
</dbReference>
<dbReference type="NCBIfam" id="TIGR02823">
    <property type="entry name" value="oxido_YhdH"/>
    <property type="match status" value="1"/>
</dbReference>
<protein>
    <submittedName>
        <fullName evidence="2">NADPH:quinone dehydrogenase</fullName>
    </submittedName>
</protein>
<dbReference type="Gene3D" id="3.40.50.720">
    <property type="entry name" value="NAD(P)-binding Rossmann-like Domain"/>
    <property type="match status" value="1"/>
</dbReference>
<dbReference type="SMART" id="SM00829">
    <property type="entry name" value="PKS_ER"/>
    <property type="match status" value="1"/>
</dbReference>
<dbReference type="CDD" id="cd08288">
    <property type="entry name" value="MDR_yhdh"/>
    <property type="match status" value="1"/>
</dbReference>
<dbReference type="RefSeq" id="WP_075634144.1">
    <property type="nucleotide sequence ID" value="NZ_MKIO01000024.1"/>
</dbReference>
<dbReference type="Gene3D" id="3.90.180.10">
    <property type="entry name" value="Medium-chain alcohol dehydrogenases, catalytic domain"/>
    <property type="match status" value="1"/>
</dbReference>
<dbReference type="Pfam" id="PF00107">
    <property type="entry name" value="ADH_zinc_N"/>
    <property type="match status" value="1"/>
</dbReference>
<dbReference type="OrthoDB" id="9782155at2"/>
<evidence type="ECO:0000313" key="2">
    <source>
        <dbReference type="EMBL" id="OLP56065.1"/>
    </source>
</evidence>
<dbReference type="InterPro" id="IPR013149">
    <property type="entry name" value="ADH-like_C"/>
</dbReference>
<dbReference type="GO" id="GO:0043957">
    <property type="term" value="F:acryloyl-CoA reductase (NADPH) activity"/>
    <property type="evidence" value="ECO:0007669"/>
    <property type="project" value="TreeGrafter"/>
</dbReference>
<dbReference type="InterPro" id="IPR051397">
    <property type="entry name" value="Zn-ADH-like_protein"/>
</dbReference>
<organism evidence="2 3">
    <name type="scientific">Xaviernesmea rhizosphaerae</name>
    <dbReference type="NCBI Taxonomy" id="1672749"/>
    <lineage>
        <taxon>Bacteria</taxon>
        <taxon>Pseudomonadati</taxon>
        <taxon>Pseudomonadota</taxon>
        <taxon>Alphaproteobacteria</taxon>
        <taxon>Hyphomicrobiales</taxon>
        <taxon>Rhizobiaceae</taxon>
        <taxon>Rhizobium/Agrobacterium group</taxon>
        <taxon>Xaviernesmea</taxon>
    </lineage>
</organism>
<dbReference type="STRING" id="1672749.BJF92_19805"/>
<reference evidence="2 3" key="1">
    <citation type="submission" date="2016-09" db="EMBL/GenBank/DDBJ databases">
        <title>Rhizobium sp. nov., a novel species isolated from the rice rhizosphere.</title>
        <authorList>
            <person name="Zhao J."/>
            <person name="Zhang X."/>
        </authorList>
    </citation>
    <scope>NUCLEOTIDE SEQUENCE [LARGE SCALE GENOMIC DNA]</scope>
    <source>
        <strain evidence="2 3">MH17</strain>
    </source>
</reference>
<dbReference type="EMBL" id="MKIO01000024">
    <property type="protein sequence ID" value="OLP56065.1"/>
    <property type="molecule type" value="Genomic_DNA"/>
</dbReference>
<name>A0A1Q9AL83_9HYPH</name>
<feature type="domain" description="Enoyl reductase (ER)" evidence="1">
    <location>
        <begin position="19"/>
        <end position="331"/>
    </location>
</feature>
<dbReference type="Proteomes" id="UP000186143">
    <property type="component" value="Unassembled WGS sequence"/>
</dbReference>
<dbReference type="InterPro" id="IPR014188">
    <property type="entry name" value="Acrylyl-CoA_reductase_AcuI"/>
</dbReference>
<evidence type="ECO:0000259" key="1">
    <source>
        <dbReference type="SMART" id="SM00829"/>
    </source>
</evidence>
<dbReference type="SUPFAM" id="SSF50129">
    <property type="entry name" value="GroES-like"/>
    <property type="match status" value="1"/>
</dbReference>
<dbReference type="SUPFAM" id="SSF51735">
    <property type="entry name" value="NAD(P)-binding Rossmann-fold domains"/>
    <property type="match status" value="1"/>
</dbReference>
<accession>A0A1Q9AL83</accession>
<evidence type="ECO:0000313" key="3">
    <source>
        <dbReference type="Proteomes" id="UP000186143"/>
    </source>
</evidence>
<dbReference type="AlphaFoldDB" id="A0A1Q9AL83"/>
<dbReference type="InterPro" id="IPR013154">
    <property type="entry name" value="ADH-like_N"/>
</dbReference>
<dbReference type="InterPro" id="IPR011032">
    <property type="entry name" value="GroES-like_sf"/>
</dbReference>
<proteinExistence type="predicted"/>